<protein>
    <submittedName>
        <fullName evidence="1">PEG10: Retrotransposon-derived protein PEG10</fullName>
    </submittedName>
</protein>
<dbReference type="Proteomes" id="UP001474421">
    <property type="component" value="Unassembled WGS sequence"/>
</dbReference>
<keyword evidence="2" id="KW-1185">Reference proteome</keyword>
<accession>A0AAW1C5B1</accession>
<proteinExistence type="predicted"/>
<sequence length="152" mass="16933">MLSGWYGEPIMQFIGNGAPTTATDAEFGAAHTTVGPTPIATPAVQPVLQRSRRNLPKRFGGESERMRTFIAESSAAQWAFLIIETNDSVMNDFMVNFRSHLRNAIGEVTVPYEIHQLKQGNRKIRLYKAKFKLITADIGQNEADLIAHTDKD</sequence>
<name>A0AAW1C5B1_CROAD</name>
<dbReference type="AlphaFoldDB" id="A0AAW1C5B1"/>
<organism evidence="1 2">
    <name type="scientific">Crotalus adamanteus</name>
    <name type="common">Eastern diamondback rattlesnake</name>
    <dbReference type="NCBI Taxonomy" id="8729"/>
    <lineage>
        <taxon>Eukaryota</taxon>
        <taxon>Metazoa</taxon>
        <taxon>Chordata</taxon>
        <taxon>Craniata</taxon>
        <taxon>Vertebrata</taxon>
        <taxon>Euteleostomi</taxon>
        <taxon>Lepidosauria</taxon>
        <taxon>Squamata</taxon>
        <taxon>Bifurcata</taxon>
        <taxon>Unidentata</taxon>
        <taxon>Episquamata</taxon>
        <taxon>Toxicofera</taxon>
        <taxon>Serpentes</taxon>
        <taxon>Colubroidea</taxon>
        <taxon>Viperidae</taxon>
        <taxon>Crotalinae</taxon>
        <taxon>Crotalus</taxon>
    </lineage>
</organism>
<gene>
    <name evidence="1" type="ORF">NXF25_000839</name>
</gene>
<comment type="caution">
    <text evidence="1">The sequence shown here is derived from an EMBL/GenBank/DDBJ whole genome shotgun (WGS) entry which is preliminary data.</text>
</comment>
<evidence type="ECO:0000313" key="1">
    <source>
        <dbReference type="EMBL" id="KAK9409664.1"/>
    </source>
</evidence>
<reference evidence="1 2" key="1">
    <citation type="journal article" date="2024" name="Proc. Natl. Acad. Sci. U.S.A.">
        <title>The genetic regulatory architecture and epigenomic basis for age-related changes in rattlesnake venom.</title>
        <authorList>
            <person name="Hogan M.P."/>
            <person name="Holding M.L."/>
            <person name="Nystrom G.S."/>
            <person name="Colston T.J."/>
            <person name="Bartlett D.A."/>
            <person name="Mason A.J."/>
            <person name="Ellsworth S.A."/>
            <person name="Rautsaw R.M."/>
            <person name="Lawrence K.C."/>
            <person name="Strickland J.L."/>
            <person name="He B."/>
            <person name="Fraser P."/>
            <person name="Margres M.J."/>
            <person name="Gilbert D.M."/>
            <person name="Gibbs H.L."/>
            <person name="Parkinson C.L."/>
            <person name="Rokyta D.R."/>
        </authorList>
    </citation>
    <scope>NUCLEOTIDE SEQUENCE [LARGE SCALE GENOMIC DNA]</scope>
    <source>
        <strain evidence="1">DRR0105</strain>
    </source>
</reference>
<evidence type="ECO:0000313" key="2">
    <source>
        <dbReference type="Proteomes" id="UP001474421"/>
    </source>
</evidence>
<dbReference type="EMBL" id="JAOTOJ010000001">
    <property type="protein sequence ID" value="KAK9409664.1"/>
    <property type="molecule type" value="Genomic_DNA"/>
</dbReference>